<evidence type="ECO:0000313" key="2">
    <source>
        <dbReference type="EMBL" id="SEF85929.1"/>
    </source>
</evidence>
<feature type="transmembrane region" description="Helical" evidence="1">
    <location>
        <begin position="66"/>
        <end position="84"/>
    </location>
</feature>
<keyword evidence="1" id="KW-0472">Membrane</keyword>
<dbReference type="EMBL" id="FNVS01000008">
    <property type="protein sequence ID" value="SEF85929.1"/>
    <property type="molecule type" value="Genomic_DNA"/>
</dbReference>
<dbReference type="Proteomes" id="UP000236725">
    <property type="component" value="Unassembled WGS sequence"/>
</dbReference>
<proteinExistence type="predicted"/>
<evidence type="ECO:0008006" key="4">
    <source>
        <dbReference type="Google" id="ProtNLM"/>
    </source>
</evidence>
<dbReference type="AlphaFoldDB" id="A0A8G2BWC6"/>
<name>A0A8G2BWC6_9BACT</name>
<keyword evidence="1" id="KW-0812">Transmembrane</keyword>
<keyword evidence="1" id="KW-1133">Transmembrane helix</keyword>
<gene>
    <name evidence="2" type="ORF">SAMN05444001_10898</name>
</gene>
<accession>A0A8G2BWC6</accession>
<evidence type="ECO:0000313" key="3">
    <source>
        <dbReference type="Proteomes" id="UP000236725"/>
    </source>
</evidence>
<feature type="transmembrane region" description="Helical" evidence="1">
    <location>
        <begin position="154"/>
        <end position="172"/>
    </location>
</feature>
<feature type="transmembrane region" description="Helical" evidence="1">
    <location>
        <begin position="116"/>
        <end position="133"/>
    </location>
</feature>
<dbReference type="RefSeq" id="WP_234999323.1">
    <property type="nucleotide sequence ID" value="NZ_FNVS01000008.1"/>
</dbReference>
<organism evidence="2 3">
    <name type="scientific">Parabacteroides chinchillae</name>
    <dbReference type="NCBI Taxonomy" id="871327"/>
    <lineage>
        <taxon>Bacteria</taxon>
        <taxon>Pseudomonadati</taxon>
        <taxon>Bacteroidota</taxon>
        <taxon>Bacteroidia</taxon>
        <taxon>Bacteroidales</taxon>
        <taxon>Tannerellaceae</taxon>
        <taxon>Parabacteroides</taxon>
    </lineage>
</organism>
<keyword evidence="3" id="KW-1185">Reference proteome</keyword>
<feature type="transmembrane region" description="Helical" evidence="1">
    <location>
        <begin position="42"/>
        <end position="59"/>
    </location>
</feature>
<protein>
    <recommendedName>
        <fullName evidence="4">DUF998 domain-containing protein</fullName>
    </recommendedName>
</protein>
<sequence>MIGLIILSLLIIAGYTTAVCIKTKGIPYSISATYYTLDHKLIFGACMALTAMFLFPVVWELSTSFTMQLLAVAACAGLLGVGLAPDFKDTWINKVHCTSAAVTLICSQLWVALTPIWWVLIPVWTLYIIYTVWYMAKHVTDSIVSDFIRTRPMFWVEVAALTSLIISIIVLTP</sequence>
<reference evidence="2 3" key="1">
    <citation type="submission" date="2016-10" db="EMBL/GenBank/DDBJ databases">
        <authorList>
            <person name="Varghese N."/>
            <person name="Submissions S."/>
        </authorList>
    </citation>
    <scope>NUCLEOTIDE SEQUENCE [LARGE SCALE GENOMIC DNA]</scope>
    <source>
        <strain evidence="2 3">DSM 29073</strain>
    </source>
</reference>
<evidence type="ECO:0000256" key="1">
    <source>
        <dbReference type="SAM" id="Phobius"/>
    </source>
</evidence>
<comment type="caution">
    <text evidence="2">The sequence shown here is derived from an EMBL/GenBank/DDBJ whole genome shotgun (WGS) entry which is preliminary data.</text>
</comment>